<keyword evidence="1" id="KW-0472">Membrane</keyword>
<dbReference type="InterPro" id="IPR012651">
    <property type="entry name" value="Thia_Transptr_ThiT"/>
</dbReference>
<keyword evidence="3" id="KW-1185">Reference proteome</keyword>
<evidence type="ECO:0000256" key="1">
    <source>
        <dbReference type="SAM" id="Phobius"/>
    </source>
</evidence>
<dbReference type="GO" id="GO:0015234">
    <property type="term" value="F:thiamine transmembrane transporter activity"/>
    <property type="evidence" value="ECO:0007669"/>
    <property type="project" value="InterPro"/>
</dbReference>
<name>A0A1I6ANE3_9BACI</name>
<protein>
    <submittedName>
        <fullName evidence="2">Thiamine transporter</fullName>
    </submittedName>
</protein>
<keyword evidence="1" id="KW-0812">Transmembrane</keyword>
<dbReference type="Pfam" id="PF09515">
    <property type="entry name" value="Thia_YuaJ"/>
    <property type="match status" value="1"/>
</dbReference>
<keyword evidence="1" id="KW-1133">Transmembrane helix</keyword>
<dbReference type="EMBL" id="FOXU01000008">
    <property type="protein sequence ID" value="SFQ70190.1"/>
    <property type="molecule type" value="Genomic_DNA"/>
</dbReference>
<dbReference type="RefSeq" id="WP_093538141.1">
    <property type="nucleotide sequence ID" value="NZ_CP183885.1"/>
</dbReference>
<dbReference type="Proteomes" id="UP000198734">
    <property type="component" value="Unassembled WGS sequence"/>
</dbReference>
<gene>
    <name evidence="2" type="ORF">SAMN05421670_3508</name>
</gene>
<dbReference type="STRING" id="126156.SAMN05421670_3508"/>
<feature type="transmembrane region" description="Helical" evidence="1">
    <location>
        <begin position="6"/>
        <end position="25"/>
    </location>
</feature>
<reference evidence="3" key="1">
    <citation type="submission" date="2016-10" db="EMBL/GenBank/DDBJ databases">
        <authorList>
            <person name="Varghese N."/>
            <person name="Submissions S."/>
        </authorList>
    </citation>
    <scope>NUCLEOTIDE SEQUENCE [LARGE SCALE GENOMIC DNA]</scope>
    <source>
        <strain evidence="3">DSM 11706</strain>
    </source>
</reference>
<organism evidence="2 3">
    <name type="scientific">Psychrobacillus psychrotolerans</name>
    <dbReference type="NCBI Taxonomy" id="126156"/>
    <lineage>
        <taxon>Bacteria</taxon>
        <taxon>Bacillati</taxon>
        <taxon>Bacillota</taxon>
        <taxon>Bacilli</taxon>
        <taxon>Bacillales</taxon>
        <taxon>Bacillaceae</taxon>
        <taxon>Psychrobacillus</taxon>
    </lineage>
</organism>
<feature type="transmembrane region" description="Helical" evidence="1">
    <location>
        <begin position="165"/>
        <end position="182"/>
    </location>
</feature>
<proteinExistence type="predicted"/>
<dbReference type="GO" id="GO:0005886">
    <property type="term" value="C:plasma membrane"/>
    <property type="evidence" value="ECO:0007669"/>
    <property type="project" value="InterPro"/>
</dbReference>
<accession>A0A1I6ANE3</accession>
<evidence type="ECO:0000313" key="3">
    <source>
        <dbReference type="Proteomes" id="UP000198734"/>
    </source>
</evidence>
<feature type="transmembrane region" description="Helical" evidence="1">
    <location>
        <begin position="122"/>
        <end position="145"/>
    </location>
</feature>
<dbReference type="AlphaFoldDB" id="A0A1I6ANE3"/>
<dbReference type="NCBIfam" id="TIGR02357">
    <property type="entry name" value="ECF_ThiT_YuaJ"/>
    <property type="match status" value="1"/>
</dbReference>
<dbReference type="Gene3D" id="1.10.1760.20">
    <property type="match status" value="1"/>
</dbReference>
<sequence length="193" mass="21248">MKNNRVLILMEIAIFAALGYVLDMIGFGMPQGGSVTFVLVPVILMAFRRGIVAGLTTGFLIGVLQVVTGRFYAAPLSFEIVIAQVAIDYFIAFMVAGFAGFLRPAFLHAFEQKDKMKMVRAVVLGTFIAAFLRYLAHVTSGILFFGEFAGEQNVILYSLIYNSTYMIPVFLVAAFICSILFVKAPRLTLPNLH</sequence>
<evidence type="ECO:0000313" key="2">
    <source>
        <dbReference type="EMBL" id="SFQ70190.1"/>
    </source>
</evidence>
<feature type="transmembrane region" description="Helical" evidence="1">
    <location>
        <begin position="81"/>
        <end position="102"/>
    </location>
</feature>
<dbReference type="OrthoDB" id="9795813at2"/>